<proteinExistence type="inferred from homology"/>
<keyword evidence="3 8" id="KW-0863">Zinc-finger</keyword>
<sequence>MKCPRCSCLDNRVLDSRQSSRGTSTRRRRECSSCSFRFTSHEEIDAITMRVRKQNGQIQDFNWQKLRNGVSRSIEKRQISMNKVEDFFNKLEANFTERSYQKKELTSDEIGETVLRHLLEFDIIAYVRFAAVYKKFNSLEEFVQIITELQAS</sequence>
<dbReference type="PROSITE" id="PS51161">
    <property type="entry name" value="ATP_CONE"/>
    <property type="match status" value="1"/>
</dbReference>
<keyword evidence="8" id="KW-0479">Metal-binding</keyword>
<evidence type="ECO:0000313" key="11">
    <source>
        <dbReference type="Proteomes" id="UP001228690"/>
    </source>
</evidence>
<evidence type="ECO:0000256" key="7">
    <source>
        <dbReference type="ARBA" id="ARBA00023163"/>
    </source>
</evidence>
<dbReference type="PANTHER" id="PTHR30455:SF2">
    <property type="entry name" value="TRANSCRIPTIONAL REPRESSOR NRDR"/>
    <property type="match status" value="1"/>
</dbReference>
<evidence type="ECO:0000256" key="1">
    <source>
        <dbReference type="ARBA" id="ARBA00022491"/>
    </source>
</evidence>
<evidence type="ECO:0000256" key="5">
    <source>
        <dbReference type="ARBA" id="ARBA00023015"/>
    </source>
</evidence>
<dbReference type="NCBIfam" id="TIGR00244">
    <property type="entry name" value="transcriptional regulator NrdR"/>
    <property type="match status" value="1"/>
</dbReference>
<dbReference type="InterPro" id="IPR003796">
    <property type="entry name" value="RNR_NrdR-like"/>
</dbReference>
<comment type="function">
    <text evidence="8">Negatively regulates transcription of bacterial ribonucleotide reductase nrd genes and operons by binding to NrdR-boxes.</text>
</comment>
<dbReference type="EMBL" id="CP123443">
    <property type="protein sequence ID" value="WGK69929.1"/>
    <property type="molecule type" value="Genomic_DNA"/>
</dbReference>
<gene>
    <name evidence="8 10" type="primary">nrdR</name>
    <name evidence="10" type="ORF">P0082_03460</name>
</gene>
<keyword evidence="11" id="KW-1185">Reference proteome</keyword>
<accession>A0ABY8MIU3</accession>
<dbReference type="HAMAP" id="MF_00440">
    <property type="entry name" value="NrdR"/>
    <property type="match status" value="1"/>
</dbReference>
<keyword evidence="6 8" id="KW-0238">DNA-binding</keyword>
<keyword evidence="8" id="KW-0862">Zinc</keyword>
<evidence type="ECO:0000256" key="8">
    <source>
        <dbReference type="HAMAP-Rule" id="MF_00440"/>
    </source>
</evidence>
<keyword evidence="2 8" id="KW-0547">Nucleotide-binding</keyword>
<organism evidence="10 11">
    <name type="scientific">Candidatus Haliotispira prima</name>
    <dbReference type="NCBI Taxonomy" id="3034016"/>
    <lineage>
        <taxon>Bacteria</taxon>
        <taxon>Pseudomonadati</taxon>
        <taxon>Spirochaetota</taxon>
        <taxon>Spirochaetia</taxon>
        <taxon>Spirochaetales</taxon>
        <taxon>Spirochaetaceae</taxon>
        <taxon>Candidatus Haliotispira</taxon>
    </lineage>
</organism>
<keyword evidence="1 8" id="KW-0678">Repressor</keyword>
<comment type="cofactor">
    <cofactor evidence="8">
        <name>Zn(2+)</name>
        <dbReference type="ChEBI" id="CHEBI:29105"/>
    </cofactor>
    <text evidence="8">Binds 1 zinc ion.</text>
</comment>
<dbReference type="InterPro" id="IPR055173">
    <property type="entry name" value="NrdR-like_N"/>
</dbReference>
<dbReference type="PANTHER" id="PTHR30455">
    <property type="entry name" value="TRANSCRIPTIONAL REPRESSOR NRDR"/>
    <property type="match status" value="1"/>
</dbReference>
<dbReference type="Pfam" id="PF03477">
    <property type="entry name" value="ATP-cone"/>
    <property type="match status" value="1"/>
</dbReference>
<dbReference type="Pfam" id="PF22811">
    <property type="entry name" value="Zn_ribbon_NrdR"/>
    <property type="match status" value="1"/>
</dbReference>
<evidence type="ECO:0000313" key="10">
    <source>
        <dbReference type="EMBL" id="WGK69929.1"/>
    </source>
</evidence>
<evidence type="ECO:0000259" key="9">
    <source>
        <dbReference type="PROSITE" id="PS51161"/>
    </source>
</evidence>
<reference evidence="10 11" key="1">
    <citation type="submission" date="2023-04" db="EMBL/GenBank/DDBJ databases">
        <title>Spirochaete genome identified in red abalone sample constitutes a novel genus.</title>
        <authorList>
            <person name="Sharma S.P."/>
            <person name="Purcell C.M."/>
            <person name="Hyde J.R."/>
            <person name="Severin A.J."/>
        </authorList>
    </citation>
    <scope>NUCLEOTIDE SEQUENCE [LARGE SCALE GENOMIC DNA]</scope>
    <source>
        <strain evidence="10 11">SP-2023</strain>
    </source>
</reference>
<keyword evidence="4 8" id="KW-0067">ATP-binding</keyword>
<name>A0ABY8MIU3_9SPIO</name>
<dbReference type="RefSeq" id="WP_326928126.1">
    <property type="nucleotide sequence ID" value="NZ_CP123443.1"/>
</dbReference>
<keyword evidence="7 8" id="KW-0804">Transcription</keyword>
<comment type="similarity">
    <text evidence="8">Belongs to the NrdR family.</text>
</comment>
<dbReference type="InterPro" id="IPR005144">
    <property type="entry name" value="ATP-cone_dom"/>
</dbReference>
<feature type="zinc finger region" evidence="8">
    <location>
        <begin position="3"/>
        <end position="34"/>
    </location>
</feature>
<protein>
    <recommendedName>
        <fullName evidence="8">Transcriptional repressor NrdR</fullName>
    </recommendedName>
</protein>
<evidence type="ECO:0000256" key="3">
    <source>
        <dbReference type="ARBA" id="ARBA00022771"/>
    </source>
</evidence>
<keyword evidence="5 8" id="KW-0805">Transcription regulation</keyword>
<evidence type="ECO:0000256" key="6">
    <source>
        <dbReference type="ARBA" id="ARBA00023125"/>
    </source>
</evidence>
<feature type="domain" description="ATP-cone" evidence="9">
    <location>
        <begin position="49"/>
        <end position="141"/>
    </location>
</feature>
<dbReference type="Proteomes" id="UP001228690">
    <property type="component" value="Chromosome"/>
</dbReference>
<evidence type="ECO:0000256" key="2">
    <source>
        <dbReference type="ARBA" id="ARBA00022741"/>
    </source>
</evidence>
<evidence type="ECO:0000256" key="4">
    <source>
        <dbReference type="ARBA" id="ARBA00022840"/>
    </source>
</evidence>